<dbReference type="AlphaFoldDB" id="A0AA37GXY0"/>
<sequence>MATLAFVDVTTWEDMVPTPSDTPLPPPLTLPRPGGEADTGNNDPRWILETATQTANEWHRAPKVQVQDYYGRESAKLQEAR</sequence>
<comment type="caution">
    <text evidence="2">The sequence shown here is derived from an EMBL/GenBank/DDBJ whole genome shotgun (WGS) entry which is preliminary data.</text>
</comment>
<reference evidence="2 3" key="1">
    <citation type="submission" date="2021-07" db="EMBL/GenBank/DDBJ databases">
        <title>Genome data of Colletotrichum spaethianum.</title>
        <authorList>
            <person name="Utami Y.D."/>
            <person name="Hiruma K."/>
        </authorList>
    </citation>
    <scope>NUCLEOTIDE SEQUENCE [LARGE SCALE GENOMIC DNA]</scope>
    <source>
        <strain evidence="2 3">MAFF 242679</strain>
    </source>
</reference>
<evidence type="ECO:0000313" key="3">
    <source>
        <dbReference type="Proteomes" id="UP001055172"/>
    </source>
</evidence>
<protein>
    <submittedName>
        <fullName evidence="2">Uncharacterized protein</fullName>
    </submittedName>
</protein>
<dbReference type="Proteomes" id="UP001055172">
    <property type="component" value="Unassembled WGS sequence"/>
</dbReference>
<keyword evidence="3" id="KW-1185">Reference proteome</keyword>
<evidence type="ECO:0000256" key="1">
    <source>
        <dbReference type="SAM" id="MobiDB-lite"/>
    </source>
</evidence>
<accession>A0AA37GXY0</accession>
<proteinExistence type="predicted"/>
<feature type="region of interest" description="Disordered" evidence="1">
    <location>
        <begin position="14"/>
        <end position="44"/>
    </location>
</feature>
<name>A0AA37GXY0_9PEZI</name>
<gene>
    <name evidence="2" type="ORF">ColLi_12194</name>
</gene>
<evidence type="ECO:0000313" key="2">
    <source>
        <dbReference type="EMBL" id="GJC89356.1"/>
    </source>
</evidence>
<dbReference type="EMBL" id="BPPX01000040">
    <property type="protein sequence ID" value="GJC89356.1"/>
    <property type="molecule type" value="Genomic_DNA"/>
</dbReference>
<organism evidence="2 3">
    <name type="scientific">Colletotrichum liriopes</name>
    <dbReference type="NCBI Taxonomy" id="708192"/>
    <lineage>
        <taxon>Eukaryota</taxon>
        <taxon>Fungi</taxon>
        <taxon>Dikarya</taxon>
        <taxon>Ascomycota</taxon>
        <taxon>Pezizomycotina</taxon>
        <taxon>Sordariomycetes</taxon>
        <taxon>Hypocreomycetidae</taxon>
        <taxon>Glomerellales</taxon>
        <taxon>Glomerellaceae</taxon>
        <taxon>Colletotrichum</taxon>
        <taxon>Colletotrichum spaethianum species complex</taxon>
    </lineage>
</organism>
<feature type="compositionally biased region" description="Pro residues" evidence="1">
    <location>
        <begin position="20"/>
        <end position="30"/>
    </location>
</feature>